<keyword evidence="3" id="KW-1185">Reference proteome</keyword>
<keyword evidence="1" id="KW-0732">Signal</keyword>
<evidence type="ECO:0000313" key="2">
    <source>
        <dbReference type="EMBL" id="KNC29394.1"/>
    </source>
</evidence>
<evidence type="ECO:0000313" key="3">
    <source>
        <dbReference type="Proteomes" id="UP000037069"/>
    </source>
</evidence>
<dbReference type="Proteomes" id="UP000037069">
    <property type="component" value="Unassembled WGS sequence"/>
</dbReference>
<comment type="caution">
    <text evidence="2">The sequence shown here is derived from an EMBL/GenBank/DDBJ whole genome shotgun (WGS) entry which is preliminary data.</text>
</comment>
<evidence type="ECO:0000256" key="1">
    <source>
        <dbReference type="SAM" id="SignalP"/>
    </source>
</evidence>
<gene>
    <name evidence="2" type="ORF">FF38_06573</name>
</gene>
<proteinExistence type="predicted"/>
<organism evidence="2 3">
    <name type="scientific">Lucilia cuprina</name>
    <name type="common">Green bottle fly</name>
    <name type="synonym">Australian sheep blowfly</name>
    <dbReference type="NCBI Taxonomy" id="7375"/>
    <lineage>
        <taxon>Eukaryota</taxon>
        <taxon>Metazoa</taxon>
        <taxon>Ecdysozoa</taxon>
        <taxon>Arthropoda</taxon>
        <taxon>Hexapoda</taxon>
        <taxon>Insecta</taxon>
        <taxon>Pterygota</taxon>
        <taxon>Neoptera</taxon>
        <taxon>Endopterygota</taxon>
        <taxon>Diptera</taxon>
        <taxon>Brachycera</taxon>
        <taxon>Muscomorpha</taxon>
        <taxon>Oestroidea</taxon>
        <taxon>Calliphoridae</taxon>
        <taxon>Luciliinae</taxon>
        <taxon>Lucilia</taxon>
    </lineage>
</organism>
<dbReference type="EMBL" id="JRES01000668">
    <property type="protein sequence ID" value="KNC29394.1"/>
    <property type="molecule type" value="Genomic_DNA"/>
</dbReference>
<accession>A0A0L0CD62</accession>
<feature type="signal peptide" evidence="1">
    <location>
        <begin position="1"/>
        <end position="25"/>
    </location>
</feature>
<dbReference type="AlphaFoldDB" id="A0A0L0CD62"/>
<reference evidence="2 3" key="1">
    <citation type="journal article" date="2015" name="Nat. Commun.">
        <title>Lucilia cuprina genome unlocks parasitic fly biology to underpin future interventions.</title>
        <authorList>
            <person name="Anstead C.A."/>
            <person name="Korhonen P.K."/>
            <person name="Young N.D."/>
            <person name="Hall R.S."/>
            <person name="Jex A.R."/>
            <person name="Murali S.C."/>
            <person name="Hughes D.S."/>
            <person name="Lee S.F."/>
            <person name="Perry T."/>
            <person name="Stroehlein A.J."/>
            <person name="Ansell B.R."/>
            <person name="Breugelmans B."/>
            <person name="Hofmann A."/>
            <person name="Qu J."/>
            <person name="Dugan S."/>
            <person name="Lee S.L."/>
            <person name="Chao H."/>
            <person name="Dinh H."/>
            <person name="Han Y."/>
            <person name="Doddapaneni H.V."/>
            <person name="Worley K.C."/>
            <person name="Muzny D.M."/>
            <person name="Ioannidis P."/>
            <person name="Waterhouse R.M."/>
            <person name="Zdobnov E.M."/>
            <person name="James P.J."/>
            <person name="Bagnall N.H."/>
            <person name="Kotze A.C."/>
            <person name="Gibbs R.A."/>
            <person name="Richards S."/>
            <person name="Batterham P."/>
            <person name="Gasser R.B."/>
        </authorList>
    </citation>
    <scope>NUCLEOTIDE SEQUENCE [LARGE SCALE GENOMIC DNA]</scope>
    <source>
        <strain evidence="2 3">LS</strain>
        <tissue evidence="2">Full body</tissue>
    </source>
</reference>
<protein>
    <submittedName>
        <fullName evidence="2">Uncharacterized protein</fullName>
    </submittedName>
</protein>
<name>A0A0L0CD62_LUCCU</name>
<feature type="chain" id="PRO_5005536217" evidence="1">
    <location>
        <begin position="26"/>
        <end position="155"/>
    </location>
</feature>
<sequence length="155" mass="17446">MQDRCVLLILSLCGVSILRVRVSMCRVSVFVLSQLLEMSTRGAQVGFGLKSITGDKFCAAAETTDTPRECVSEECEIRWFNPEECFLPCPDMFRFYKNMVLPTQQMPSYLQEMQQQQTALATTTTLSSSNNNNAAISKGQQISFNHQEKTLKVVM</sequence>